<sequence>MKGKRKAAASPNMALTDVLEDAHNMVEVLVQSGNAAEDKERDGLSDNFENREGEGEGEEEEDEGDDDDNEDEEEKGEEERPKLDEGFFEIEAIRRKRVRKGQLQYLIKWRGWPETANTWEPLENLQSCSDVIDAFEDSLRSGKSSRKRKRKYGGPHNQLKKKLSHSSVGYSMTGIEVNVVDKPLFSASLKNLSLANRAAGSGHEGEKNEDISNAKLKTVKKADENGYTNVSRQTFDKKEDNEYDPKLSELRGTHTTNDVNADMLAIHFHDDNASRGDVPTNVLPRVDYVDSNQNSRRTGAKRRKSGSVKRFKKDLDMCESLCFQSSPFFLQPSPLNISVGATAQLGIENGTLAGTNSSYKPVDENSITISKILKPIGFSASVMDNVQDVLVNFVALRSDGKEVIVDNRFLKDNNPLLLIDFYEQHLKYST</sequence>
<accession>A0A2C9VGN3</accession>
<dbReference type="SMART" id="SM00298">
    <property type="entry name" value="CHROMO"/>
    <property type="match status" value="1"/>
</dbReference>
<dbReference type="AlphaFoldDB" id="A0A2C9VGN3"/>
<keyword evidence="2" id="KW-0539">Nucleus</keyword>
<dbReference type="InterPro" id="IPR017984">
    <property type="entry name" value="Chromo_dom_subgr"/>
</dbReference>
<dbReference type="PRINTS" id="PR00504">
    <property type="entry name" value="CHROMODOMAIN"/>
</dbReference>
<evidence type="ECO:0000256" key="3">
    <source>
        <dbReference type="SAM" id="MobiDB-lite"/>
    </source>
</evidence>
<evidence type="ECO:0000259" key="4">
    <source>
        <dbReference type="PROSITE" id="PS50013"/>
    </source>
</evidence>
<dbReference type="GO" id="GO:0045814">
    <property type="term" value="P:negative regulation of gene expression, epigenetic"/>
    <property type="evidence" value="ECO:0000318"/>
    <property type="project" value="GO_Central"/>
</dbReference>
<dbReference type="InterPro" id="IPR023780">
    <property type="entry name" value="Chromo_domain"/>
</dbReference>
<comment type="caution">
    <text evidence="5">The sequence shown here is derived from an EMBL/GenBank/DDBJ whole genome shotgun (WGS) entry which is preliminary data.</text>
</comment>
<dbReference type="InterPro" id="IPR016197">
    <property type="entry name" value="Chromo-like_dom_sf"/>
</dbReference>
<dbReference type="PANTHER" id="PTHR47240">
    <property type="entry name" value="CHROMO DOMAIN-CONTAINING PROTEIN LHP1"/>
    <property type="match status" value="1"/>
</dbReference>
<dbReference type="GO" id="GO:0045892">
    <property type="term" value="P:negative regulation of DNA-templated transcription"/>
    <property type="evidence" value="ECO:0000318"/>
    <property type="project" value="GO_Central"/>
</dbReference>
<dbReference type="OrthoDB" id="1918685at2759"/>
<dbReference type="InterPro" id="IPR023779">
    <property type="entry name" value="Chromodomain_CS"/>
</dbReference>
<dbReference type="PROSITE" id="PS50013">
    <property type="entry name" value="CHROMO_2"/>
    <property type="match status" value="1"/>
</dbReference>
<name>A0A2C9VGN3_MANES</name>
<feature type="compositionally biased region" description="Acidic residues" evidence="3">
    <location>
        <begin position="55"/>
        <end position="76"/>
    </location>
</feature>
<dbReference type="Proteomes" id="UP000091857">
    <property type="component" value="Chromosome 8"/>
</dbReference>
<dbReference type="PROSITE" id="PS00598">
    <property type="entry name" value="CHROMO_1"/>
    <property type="match status" value="1"/>
</dbReference>
<dbReference type="OMA" id="QCLRYNP"/>
<dbReference type="SMART" id="SM00300">
    <property type="entry name" value="ChSh"/>
    <property type="match status" value="1"/>
</dbReference>
<feature type="domain" description="Chromo" evidence="4">
    <location>
        <begin position="88"/>
        <end position="147"/>
    </location>
</feature>
<dbReference type="GO" id="GO:0003682">
    <property type="term" value="F:chromatin binding"/>
    <property type="evidence" value="ECO:0000318"/>
    <property type="project" value="GO_Central"/>
</dbReference>
<dbReference type="InterPro" id="IPR000953">
    <property type="entry name" value="Chromo/chromo_shadow_dom"/>
</dbReference>
<dbReference type="EMBL" id="CM004394">
    <property type="protein sequence ID" value="OAY44508.1"/>
    <property type="molecule type" value="Genomic_DNA"/>
</dbReference>
<evidence type="ECO:0000313" key="6">
    <source>
        <dbReference type="Proteomes" id="UP000091857"/>
    </source>
</evidence>
<dbReference type="GO" id="GO:0043565">
    <property type="term" value="F:sequence-specific DNA binding"/>
    <property type="evidence" value="ECO:0000318"/>
    <property type="project" value="GO_Central"/>
</dbReference>
<evidence type="ECO:0000256" key="1">
    <source>
        <dbReference type="ARBA" id="ARBA00004123"/>
    </source>
</evidence>
<dbReference type="Gene3D" id="2.40.50.40">
    <property type="match status" value="1"/>
</dbReference>
<dbReference type="Pfam" id="PF00385">
    <property type="entry name" value="Chromo"/>
    <property type="match status" value="1"/>
</dbReference>
<dbReference type="InterPro" id="IPR044251">
    <property type="entry name" value="LHP1-like"/>
</dbReference>
<evidence type="ECO:0000256" key="2">
    <source>
        <dbReference type="ARBA" id="ARBA00023242"/>
    </source>
</evidence>
<gene>
    <name evidence="5" type="ORF">MANES_08G156200v8</name>
</gene>
<dbReference type="GO" id="GO:0031507">
    <property type="term" value="P:heterochromatin formation"/>
    <property type="evidence" value="ECO:0007669"/>
    <property type="project" value="InterPro"/>
</dbReference>
<feature type="compositionally biased region" description="Basic and acidic residues" evidence="3">
    <location>
        <begin position="36"/>
        <end position="54"/>
    </location>
</feature>
<dbReference type="SUPFAM" id="SSF54160">
    <property type="entry name" value="Chromo domain-like"/>
    <property type="match status" value="1"/>
</dbReference>
<protein>
    <recommendedName>
        <fullName evidence="4">Chromo domain-containing protein</fullName>
    </recommendedName>
</protein>
<feature type="region of interest" description="Disordered" evidence="3">
    <location>
        <begin position="29"/>
        <end position="84"/>
    </location>
</feature>
<dbReference type="STRING" id="3983.A0A2C9VGN3"/>
<dbReference type="GO" id="GO:0005634">
    <property type="term" value="C:nucleus"/>
    <property type="evidence" value="ECO:0000318"/>
    <property type="project" value="GO_Central"/>
</dbReference>
<proteinExistence type="predicted"/>
<dbReference type="InterPro" id="IPR008251">
    <property type="entry name" value="Chromo_shadow_dom"/>
</dbReference>
<evidence type="ECO:0000313" key="5">
    <source>
        <dbReference type="EMBL" id="OAY44508.1"/>
    </source>
</evidence>
<dbReference type="PANTHER" id="PTHR47240:SF2">
    <property type="entry name" value="CHROMO DOMAIN-CONTAINING PROTEIN LHP1"/>
    <property type="match status" value="1"/>
</dbReference>
<keyword evidence="6" id="KW-1185">Reference proteome</keyword>
<dbReference type="CDD" id="cd00024">
    <property type="entry name" value="CD_CSD"/>
    <property type="match status" value="1"/>
</dbReference>
<dbReference type="GO" id="GO:0000792">
    <property type="term" value="C:heterochromatin"/>
    <property type="evidence" value="ECO:0007669"/>
    <property type="project" value="UniProtKB-ARBA"/>
</dbReference>
<organism evidence="5 6">
    <name type="scientific">Manihot esculenta</name>
    <name type="common">Cassava</name>
    <name type="synonym">Jatropha manihot</name>
    <dbReference type="NCBI Taxonomy" id="3983"/>
    <lineage>
        <taxon>Eukaryota</taxon>
        <taxon>Viridiplantae</taxon>
        <taxon>Streptophyta</taxon>
        <taxon>Embryophyta</taxon>
        <taxon>Tracheophyta</taxon>
        <taxon>Spermatophyta</taxon>
        <taxon>Magnoliopsida</taxon>
        <taxon>eudicotyledons</taxon>
        <taxon>Gunneridae</taxon>
        <taxon>Pentapetalae</taxon>
        <taxon>rosids</taxon>
        <taxon>fabids</taxon>
        <taxon>Malpighiales</taxon>
        <taxon>Euphorbiaceae</taxon>
        <taxon>Crotonoideae</taxon>
        <taxon>Manihoteae</taxon>
        <taxon>Manihot</taxon>
    </lineage>
</organism>
<feature type="region of interest" description="Disordered" evidence="3">
    <location>
        <begin position="139"/>
        <end position="165"/>
    </location>
</feature>
<feature type="compositionally biased region" description="Basic residues" evidence="3">
    <location>
        <begin position="143"/>
        <end position="164"/>
    </location>
</feature>
<reference evidence="6" key="1">
    <citation type="journal article" date="2016" name="Nat. Biotechnol.">
        <title>Sequencing wild and cultivated cassava and related species reveals extensive interspecific hybridization and genetic diversity.</title>
        <authorList>
            <person name="Bredeson J.V."/>
            <person name="Lyons J.B."/>
            <person name="Prochnik S.E."/>
            <person name="Wu G.A."/>
            <person name="Ha C.M."/>
            <person name="Edsinger-Gonzales E."/>
            <person name="Grimwood J."/>
            <person name="Schmutz J."/>
            <person name="Rabbi I.Y."/>
            <person name="Egesi C."/>
            <person name="Nauluvula P."/>
            <person name="Lebot V."/>
            <person name="Ndunguru J."/>
            <person name="Mkamilo G."/>
            <person name="Bart R.S."/>
            <person name="Setter T.L."/>
            <person name="Gleadow R.M."/>
            <person name="Kulakow P."/>
            <person name="Ferguson M.E."/>
            <person name="Rounsley S."/>
            <person name="Rokhsar D.S."/>
        </authorList>
    </citation>
    <scope>NUCLEOTIDE SEQUENCE [LARGE SCALE GENOMIC DNA]</scope>
    <source>
        <strain evidence="6">cv. AM560-2</strain>
    </source>
</reference>
<dbReference type="Gramene" id="Manes.08G156200.1.v8.1">
    <property type="protein sequence ID" value="Manes.08G156200.1.v8.1.CDS"/>
    <property type="gene ID" value="Manes.08G156200.v8.1"/>
</dbReference>
<comment type="subcellular location">
    <subcellularLocation>
        <location evidence="1">Nucleus</location>
    </subcellularLocation>
</comment>